<feature type="region of interest" description="Disordered" evidence="2">
    <location>
        <begin position="240"/>
        <end position="280"/>
    </location>
</feature>
<dbReference type="GO" id="GO:0007076">
    <property type="term" value="P:mitotic chromosome condensation"/>
    <property type="evidence" value="ECO:0007669"/>
    <property type="project" value="InterPro"/>
</dbReference>
<protein>
    <submittedName>
        <fullName evidence="3">Uncharacterized protein</fullName>
    </submittedName>
</protein>
<evidence type="ECO:0000313" key="3">
    <source>
        <dbReference type="EMBL" id="KAG5559893.1"/>
    </source>
</evidence>
<evidence type="ECO:0000313" key="4">
    <source>
        <dbReference type="Proteomes" id="UP000823749"/>
    </source>
</evidence>
<dbReference type="InterPro" id="IPR026971">
    <property type="entry name" value="CND1/NCAPD3"/>
</dbReference>
<name>A0AAV6L677_9ERIC</name>
<reference evidence="3" key="1">
    <citation type="submission" date="2020-08" db="EMBL/GenBank/DDBJ databases">
        <title>Plant Genome Project.</title>
        <authorList>
            <person name="Zhang R.-G."/>
        </authorList>
    </citation>
    <scope>NUCLEOTIDE SEQUENCE</scope>
    <source>
        <strain evidence="3">WSP0</strain>
        <tissue evidence="3">Leaf</tissue>
    </source>
</reference>
<dbReference type="PANTHER" id="PTHR14222:SF1">
    <property type="entry name" value="CONDENSIN-2 COMPLEX SUBUNIT D3"/>
    <property type="match status" value="1"/>
</dbReference>
<dbReference type="GO" id="GO:0000796">
    <property type="term" value="C:condensin complex"/>
    <property type="evidence" value="ECO:0007669"/>
    <property type="project" value="TreeGrafter"/>
</dbReference>
<evidence type="ECO:0000256" key="1">
    <source>
        <dbReference type="SAM" id="Coils"/>
    </source>
</evidence>
<feature type="region of interest" description="Disordered" evidence="2">
    <location>
        <begin position="67"/>
        <end position="91"/>
    </location>
</feature>
<dbReference type="GO" id="GO:0010032">
    <property type="term" value="P:meiotic chromosome condensation"/>
    <property type="evidence" value="ECO:0007669"/>
    <property type="project" value="TreeGrafter"/>
</dbReference>
<feature type="coiled-coil region" evidence="1">
    <location>
        <begin position="133"/>
        <end position="160"/>
    </location>
</feature>
<proteinExistence type="predicted"/>
<sequence length="280" mass="30121">MHIYVSLLKQMAPEHLLATFAKVCAEILASASDGMLNTEDATGQAVLQDAFQILACKEIRIPFSRGGSSSDLGDMDEEGGDTGGGGGSPAAAARGRVITQAVKKGLIQNTIPIFIELKRLLESKNSPLTGSLMECLRILLKDYKNEIDEILVADKQLRKELMYDMQKYESLKAKSTAAEAVASVKKEGAFRSSISKVAIERSVQHKKVQEQLRSGPSKVASAVADKVAAATARSVLREVNNGGLTPPLSAMSVPKLKGSNPTSVLESLRRRQCFDSDEEN</sequence>
<dbReference type="PANTHER" id="PTHR14222">
    <property type="entry name" value="CONDENSIN"/>
    <property type="match status" value="1"/>
</dbReference>
<gene>
    <name evidence="3" type="ORF">RHGRI_003252</name>
</gene>
<dbReference type="GO" id="GO:0000779">
    <property type="term" value="C:condensed chromosome, centromeric region"/>
    <property type="evidence" value="ECO:0007669"/>
    <property type="project" value="TreeGrafter"/>
</dbReference>
<keyword evidence="4" id="KW-1185">Reference proteome</keyword>
<organism evidence="3 4">
    <name type="scientific">Rhododendron griersonianum</name>
    <dbReference type="NCBI Taxonomy" id="479676"/>
    <lineage>
        <taxon>Eukaryota</taxon>
        <taxon>Viridiplantae</taxon>
        <taxon>Streptophyta</taxon>
        <taxon>Embryophyta</taxon>
        <taxon>Tracheophyta</taxon>
        <taxon>Spermatophyta</taxon>
        <taxon>Magnoliopsida</taxon>
        <taxon>eudicotyledons</taxon>
        <taxon>Gunneridae</taxon>
        <taxon>Pentapetalae</taxon>
        <taxon>asterids</taxon>
        <taxon>Ericales</taxon>
        <taxon>Ericaceae</taxon>
        <taxon>Ericoideae</taxon>
        <taxon>Rhodoreae</taxon>
        <taxon>Rhododendron</taxon>
    </lineage>
</organism>
<comment type="caution">
    <text evidence="3">The sequence shown here is derived from an EMBL/GenBank/DDBJ whole genome shotgun (WGS) entry which is preliminary data.</text>
</comment>
<dbReference type="AlphaFoldDB" id="A0AAV6L677"/>
<dbReference type="EMBL" id="JACTNZ010000002">
    <property type="protein sequence ID" value="KAG5559893.1"/>
    <property type="molecule type" value="Genomic_DNA"/>
</dbReference>
<dbReference type="GO" id="GO:0042393">
    <property type="term" value="F:histone binding"/>
    <property type="evidence" value="ECO:0007669"/>
    <property type="project" value="TreeGrafter"/>
</dbReference>
<dbReference type="Proteomes" id="UP000823749">
    <property type="component" value="Chromosome 2"/>
</dbReference>
<evidence type="ECO:0000256" key="2">
    <source>
        <dbReference type="SAM" id="MobiDB-lite"/>
    </source>
</evidence>
<keyword evidence="1" id="KW-0175">Coiled coil</keyword>
<accession>A0AAV6L677</accession>